<comment type="caution">
    <text evidence="3">The sequence shown here is derived from an EMBL/GenBank/DDBJ whole genome shotgun (WGS) entry which is preliminary data.</text>
</comment>
<proteinExistence type="predicted"/>
<feature type="compositionally biased region" description="Polar residues" evidence="1">
    <location>
        <begin position="89"/>
        <end position="98"/>
    </location>
</feature>
<evidence type="ECO:0000256" key="2">
    <source>
        <dbReference type="SAM" id="SignalP"/>
    </source>
</evidence>
<dbReference type="RefSeq" id="WP_140620923.1">
    <property type="nucleotide sequence ID" value="NZ_VFRQ01000003.1"/>
</dbReference>
<sequence>MKTFLLALSACTLAALTSYGQTSQPDSVVVSPLKPLAGKLATELNVNPFNGTISLNNSLNQLKFRYFAKTDLALRLGFNGSKDSRRLESSNAYGTNAYDNKDERSSSTIGVNAGIEKHFKGTRRLSPYIGADLVLEKRTSEQEITSGNSTTTITGAWRESSYSSGYPSQTYYTFMQQGYSRYGLNLVTGFDFYMAKNLFFGYEASFGFSKRSMDDIEVKQSDSSNSPSNSADVTNTSFSFGPSLMNGVRIGYVF</sequence>
<evidence type="ECO:0000313" key="4">
    <source>
        <dbReference type="Proteomes" id="UP000316727"/>
    </source>
</evidence>
<evidence type="ECO:0008006" key="5">
    <source>
        <dbReference type="Google" id="ProtNLM"/>
    </source>
</evidence>
<keyword evidence="2" id="KW-0732">Signal</keyword>
<organism evidence="3 4">
    <name type="scientific">Pontibacter mangrovi</name>
    <dbReference type="NCBI Taxonomy" id="2589816"/>
    <lineage>
        <taxon>Bacteria</taxon>
        <taxon>Pseudomonadati</taxon>
        <taxon>Bacteroidota</taxon>
        <taxon>Cytophagia</taxon>
        <taxon>Cytophagales</taxon>
        <taxon>Hymenobacteraceae</taxon>
        <taxon>Pontibacter</taxon>
    </lineage>
</organism>
<evidence type="ECO:0000313" key="3">
    <source>
        <dbReference type="EMBL" id="TPE44898.1"/>
    </source>
</evidence>
<dbReference type="OrthoDB" id="965683at2"/>
<gene>
    <name evidence="3" type="ORF">FJM65_07730</name>
</gene>
<feature type="region of interest" description="Disordered" evidence="1">
    <location>
        <begin position="84"/>
        <end position="105"/>
    </location>
</feature>
<protein>
    <recommendedName>
        <fullName evidence="5">Outer membrane protein beta-barrel domain-containing protein</fullName>
    </recommendedName>
</protein>
<dbReference type="AlphaFoldDB" id="A0A501W6I1"/>
<accession>A0A501W6I1</accession>
<dbReference type="EMBL" id="VFRQ01000003">
    <property type="protein sequence ID" value="TPE44898.1"/>
    <property type="molecule type" value="Genomic_DNA"/>
</dbReference>
<evidence type="ECO:0000256" key="1">
    <source>
        <dbReference type="SAM" id="MobiDB-lite"/>
    </source>
</evidence>
<feature type="signal peptide" evidence="2">
    <location>
        <begin position="1"/>
        <end position="20"/>
    </location>
</feature>
<dbReference type="Proteomes" id="UP000316727">
    <property type="component" value="Unassembled WGS sequence"/>
</dbReference>
<reference evidence="3 4" key="1">
    <citation type="submission" date="2019-06" db="EMBL/GenBank/DDBJ databases">
        <title>A novel bacterium of genus Pontibacter, isolated from marine sediment.</title>
        <authorList>
            <person name="Huang H."/>
            <person name="Mo K."/>
            <person name="Hu Y."/>
        </authorList>
    </citation>
    <scope>NUCLEOTIDE SEQUENCE [LARGE SCALE GENOMIC DNA]</scope>
    <source>
        <strain evidence="3 4">HB172049</strain>
    </source>
</reference>
<keyword evidence="4" id="KW-1185">Reference proteome</keyword>
<feature type="chain" id="PRO_5021276569" description="Outer membrane protein beta-barrel domain-containing protein" evidence="2">
    <location>
        <begin position="21"/>
        <end position="254"/>
    </location>
</feature>
<name>A0A501W6I1_9BACT</name>